<name>A0ABY2BUT2_9ACTN</name>
<dbReference type="SUPFAM" id="SSF55961">
    <property type="entry name" value="Bet v1-like"/>
    <property type="match status" value="1"/>
</dbReference>
<dbReference type="InterPro" id="IPR029068">
    <property type="entry name" value="Glyas_Bleomycin-R_OHBP_Dase"/>
</dbReference>
<dbReference type="Gene3D" id="3.30.530.20">
    <property type="match status" value="1"/>
</dbReference>
<gene>
    <name evidence="2" type="ORF">EV644_101569</name>
</gene>
<organism evidence="2 3">
    <name type="scientific">Kribbella orskensis</name>
    <dbReference type="NCBI Taxonomy" id="2512216"/>
    <lineage>
        <taxon>Bacteria</taxon>
        <taxon>Bacillati</taxon>
        <taxon>Actinomycetota</taxon>
        <taxon>Actinomycetes</taxon>
        <taxon>Propionibacteriales</taxon>
        <taxon>Kribbellaceae</taxon>
        <taxon>Kribbella</taxon>
    </lineage>
</organism>
<dbReference type="SUPFAM" id="SSF54593">
    <property type="entry name" value="Glyoxalase/Bleomycin resistance protein/Dihydroxybiphenyl dioxygenase"/>
    <property type="match status" value="1"/>
</dbReference>
<dbReference type="EMBL" id="SLWM01000001">
    <property type="protein sequence ID" value="TCO31926.1"/>
    <property type="molecule type" value="Genomic_DNA"/>
</dbReference>
<dbReference type="RefSeq" id="WP_132187108.1">
    <property type="nucleotide sequence ID" value="NZ_SLWM01000001.1"/>
</dbReference>
<keyword evidence="3" id="KW-1185">Reference proteome</keyword>
<evidence type="ECO:0000259" key="1">
    <source>
        <dbReference type="PROSITE" id="PS51819"/>
    </source>
</evidence>
<feature type="domain" description="VOC" evidence="1">
    <location>
        <begin position="151"/>
        <end position="269"/>
    </location>
</feature>
<protein>
    <submittedName>
        <fullName evidence="2">Glyoxalase superfamily protein PhnB</fullName>
    </submittedName>
</protein>
<dbReference type="Gene3D" id="3.30.720.110">
    <property type="match status" value="1"/>
</dbReference>
<dbReference type="InterPro" id="IPR004360">
    <property type="entry name" value="Glyas_Fos-R_dOase_dom"/>
</dbReference>
<reference evidence="2 3" key="1">
    <citation type="journal article" date="2015" name="Stand. Genomic Sci.">
        <title>Genomic Encyclopedia of Bacterial and Archaeal Type Strains, Phase III: the genomes of soil and plant-associated and newly described type strains.</title>
        <authorList>
            <person name="Whitman W.B."/>
            <person name="Woyke T."/>
            <person name="Klenk H.P."/>
            <person name="Zhou Y."/>
            <person name="Lilburn T.G."/>
            <person name="Beck B.J."/>
            <person name="De Vos P."/>
            <person name="Vandamme P."/>
            <person name="Eisen J.A."/>
            <person name="Garrity G."/>
            <person name="Hugenholtz P."/>
            <person name="Kyrpides N.C."/>
        </authorList>
    </citation>
    <scope>NUCLEOTIDE SEQUENCE [LARGE SCALE GENOMIC DNA]</scope>
    <source>
        <strain evidence="2 3">VKM Ac-2538</strain>
    </source>
</reference>
<dbReference type="InterPro" id="IPR037523">
    <property type="entry name" value="VOC_core"/>
</dbReference>
<dbReference type="InterPro" id="IPR023393">
    <property type="entry name" value="START-like_dom_sf"/>
</dbReference>
<dbReference type="Gene3D" id="3.30.720.120">
    <property type="match status" value="1"/>
</dbReference>
<dbReference type="Pfam" id="PF00903">
    <property type="entry name" value="Glyoxalase"/>
    <property type="match status" value="1"/>
</dbReference>
<accession>A0ABY2BUT2</accession>
<dbReference type="Proteomes" id="UP000295818">
    <property type="component" value="Unassembled WGS sequence"/>
</dbReference>
<evidence type="ECO:0000313" key="2">
    <source>
        <dbReference type="EMBL" id="TCO31926.1"/>
    </source>
</evidence>
<dbReference type="PROSITE" id="PS51819">
    <property type="entry name" value="VOC"/>
    <property type="match status" value="1"/>
</dbReference>
<sequence>MTEQSASASVEVAADPATAFRIFTDEIDLWWVRGPINFFDAARAVGMQIEPGVGGRILEVYRPASETSDEDVLELGRITAWEPGSRLAYRSSVDDSTTEVRFDPIDSGTRVSVEQALVPGGEKAFYFWPNVIPWLAAWATQRDAAPTQPRELDRLNIALYYEDPAAAARWLHTVFGLESRDRIPADGERPTWLELHVGASAILLFELKERASGAKPVDHAVWVYVDDLDAHFARSSENGAKIVSEIRQHGYRLYEAEDLEGHRWTFAQARPTMT</sequence>
<evidence type="ECO:0000313" key="3">
    <source>
        <dbReference type="Proteomes" id="UP000295818"/>
    </source>
</evidence>
<proteinExistence type="predicted"/>
<comment type="caution">
    <text evidence="2">The sequence shown here is derived from an EMBL/GenBank/DDBJ whole genome shotgun (WGS) entry which is preliminary data.</text>
</comment>